<organism evidence="1 2">
    <name type="scientific">Bowdeniella nasicola</name>
    <dbReference type="NCBI Taxonomy" id="208480"/>
    <lineage>
        <taxon>Bacteria</taxon>
        <taxon>Bacillati</taxon>
        <taxon>Actinomycetota</taxon>
        <taxon>Actinomycetes</taxon>
        <taxon>Actinomycetales</taxon>
        <taxon>Actinomycetaceae</taxon>
        <taxon>Bowdeniella</taxon>
    </lineage>
</organism>
<dbReference type="Proteomes" id="UP000199288">
    <property type="component" value="Unassembled WGS sequence"/>
</dbReference>
<protein>
    <submittedName>
        <fullName evidence="1">Uncharacterized protein</fullName>
    </submittedName>
</protein>
<evidence type="ECO:0000313" key="1">
    <source>
        <dbReference type="EMBL" id="SEA08547.1"/>
    </source>
</evidence>
<dbReference type="EMBL" id="FNQV01000004">
    <property type="protein sequence ID" value="SEA08547.1"/>
    <property type="molecule type" value="Genomic_DNA"/>
</dbReference>
<feature type="non-terminal residue" evidence="1">
    <location>
        <position position="1"/>
    </location>
</feature>
<gene>
    <name evidence="1" type="ORF">SAMN02910418_00907</name>
</gene>
<sequence>DKRMKASLAVRALENALMQRGYPTGVIVHSDSKNRGAWSS</sequence>
<evidence type="ECO:0000313" key="2">
    <source>
        <dbReference type="Proteomes" id="UP000199288"/>
    </source>
</evidence>
<keyword evidence="2" id="KW-1185">Reference proteome</keyword>
<dbReference type="AlphaFoldDB" id="A0A1H3YA21"/>
<reference evidence="2" key="1">
    <citation type="submission" date="2016-10" db="EMBL/GenBank/DDBJ databases">
        <authorList>
            <person name="Varghese N."/>
            <person name="Submissions S."/>
        </authorList>
    </citation>
    <scope>NUCLEOTIDE SEQUENCE [LARGE SCALE GENOMIC DNA]</scope>
    <source>
        <strain evidence="2">KPR-1</strain>
    </source>
</reference>
<name>A0A1H3YA21_9ACTO</name>
<proteinExistence type="predicted"/>
<accession>A0A1H3YA21</accession>